<sequence length="234" mass="26687">MASSHNKRTESDSKHSSFMVFIAGAHSAGKTSVVFFPRKLQNQHDSLYTMGLEIQIVPINNNSVILFDEGGRSAGRALQRAYYRRMTGIIYVVDSSDRTTIDETCNELHQLANEDELRTKPFLILANKQDLPTAMTLDELKVKLNLVKLDGIKEWHLHPTCALRGEGVREGLGWLIDAMVERQDLLKPVTETIQDAKSLQSHLKSFLNMTNMKEFLNKFLISYEYVSMFVIYDE</sequence>
<evidence type="ECO:0000256" key="7">
    <source>
        <dbReference type="ARBA" id="ARBA00022927"/>
    </source>
</evidence>
<dbReference type="PROSITE" id="PS51419">
    <property type="entry name" value="RAB"/>
    <property type="match status" value="1"/>
</dbReference>
<proteinExistence type="inferred from homology"/>
<evidence type="ECO:0000256" key="6">
    <source>
        <dbReference type="ARBA" id="ARBA00022892"/>
    </source>
</evidence>
<dbReference type="GO" id="GO:0046872">
    <property type="term" value="F:metal ion binding"/>
    <property type="evidence" value="ECO:0007669"/>
    <property type="project" value="UniProtKB-KW"/>
</dbReference>
<evidence type="ECO:0000313" key="13">
    <source>
        <dbReference type="EMBL" id="CAF1041230.1"/>
    </source>
</evidence>
<dbReference type="PANTHER" id="PTHR11711">
    <property type="entry name" value="ADP RIBOSYLATION FACTOR-RELATED"/>
    <property type="match status" value="1"/>
</dbReference>
<dbReference type="PRINTS" id="PR00328">
    <property type="entry name" value="SAR1GTPBP"/>
</dbReference>
<keyword evidence="4" id="KW-0519">Myristate</keyword>
<dbReference type="GO" id="GO:0016192">
    <property type="term" value="P:vesicle-mediated transport"/>
    <property type="evidence" value="ECO:0007669"/>
    <property type="project" value="UniProtKB-KW"/>
</dbReference>
<dbReference type="GO" id="GO:0015031">
    <property type="term" value="P:protein transport"/>
    <property type="evidence" value="ECO:0007669"/>
    <property type="project" value="UniProtKB-KW"/>
</dbReference>
<feature type="binding site" evidence="11">
    <location>
        <begin position="24"/>
        <end position="31"/>
    </location>
    <ligand>
        <name>GTP</name>
        <dbReference type="ChEBI" id="CHEBI:37565"/>
    </ligand>
</feature>
<evidence type="ECO:0000256" key="4">
    <source>
        <dbReference type="ARBA" id="ARBA00022707"/>
    </source>
</evidence>
<keyword evidence="5 11" id="KW-0547">Nucleotide-binding</keyword>
<evidence type="ECO:0000256" key="9">
    <source>
        <dbReference type="ARBA" id="ARBA00023134"/>
    </source>
</evidence>
<protein>
    <submittedName>
        <fullName evidence="13">Uncharacterized protein</fullName>
    </submittedName>
</protein>
<evidence type="ECO:0000313" key="14">
    <source>
        <dbReference type="Proteomes" id="UP000663852"/>
    </source>
</evidence>
<evidence type="ECO:0000256" key="3">
    <source>
        <dbReference type="ARBA" id="ARBA00022448"/>
    </source>
</evidence>
<feature type="binding site" evidence="11">
    <location>
        <begin position="127"/>
        <end position="130"/>
    </location>
    <ligand>
        <name>GTP</name>
        <dbReference type="ChEBI" id="CHEBI:37565"/>
    </ligand>
</feature>
<organism evidence="13 14">
    <name type="scientific">Adineta ricciae</name>
    <name type="common">Rotifer</name>
    <dbReference type="NCBI Taxonomy" id="249248"/>
    <lineage>
        <taxon>Eukaryota</taxon>
        <taxon>Metazoa</taxon>
        <taxon>Spiralia</taxon>
        <taxon>Gnathifera</taxon>
        <taxon>Rotifera</taxon>
        <taxon>Eurotatoria</taxon>
        <taxon>Bdelloidea</taxon>
        <taxon>Adinetida</taxon>
        <taxon>Adinetidae</taxon>
        <taxon>Adineta</taxon>
    </lineage>
</organism>
<name>A0A814JQL3_ADIRI</name>
<feature type="binding site" evidence="12">
    <location>
        <position position="49"/>
    </location>
    <ligand>
        <name>Mg(2+)</name>
        <dbReference type="ChEBI" id="CHEBI:18420"/>
    </ligand>
</feature>
<dbReference type="SMART" id="SM00178">
    <property type="entry name" value="SAR"/>
    <property type="match status" value="1"/>
</dbReference>
<evidence type="ECO:0000256" key="11">
    <source>
        <dbReference type="PIRSR" id="PIRSR606689-1"/>
    </source>
</evidence>
<dbReference type="Gene3D" id="3.40.50.300">
    <property type="entry name" value="P-loop containing nucleotide triphosphate hydrolases"/>
    <property type="match status" value="1"/>
</dbReference>
<dbReference type="OrthoDB" id="10027040at2759"/>
<dbReference type="GO" id="GO:0003924">
    <property type="term" value="F:GTPase activity"/>
    <property type="evidence" value="ECO:0007669"/>
    <property type="project" value="InterPro"/>
</dbReference>
<feature type="binding site" evidence="12">
    <location>
        <position position="31"/>
    </location>
    <ligand>
        <name>Mg(2+)</name>
        <dbReference type="ChEBI" id="CHEBI:18420"/>
    </ligand>
</feature>
<keyword evidence="9 11" id="KW-0342">GTP-binding</keyword>
<comment type="subcellular location">
    <subcellularLocation>
        <location evidence="1">Golgi apparatus</location>
    </subcellularLocation>
</comment>
<comment type="caution">
    <text evidence="13">The sequence shown here is derived from an EMBL/GenBank/DDBJ whole genome shotgun (WGS) entry which is preliminary data.</text>
</comment>
<dbReference type="InterPro" id="IPR006689">
    <property type="entry name" value="Small_GTPase_ARF/SAR"/>
</dbReference>
<evidence type="ECO:0000256" key="1">
    <source>
        <dbReference type="ARBA" id="ARBA00004555"/>
    </source>
</evidence>
<dbReference type="GO" id="GO:0005794">
    <property type="term" value="C:Golgi apparatus"/>
    <property type="evidence" value="ECO:0007669"/>
    <property type="project" value="UniProtKB-SubCell"/>
</dbReference>
<dbReference type="Proteomes" id="UP000663852">
    <property type="component" value="Unassembled WGS sequence"/>
</dbReference>
<dbReference type="PROSITE" id="PS51417">
    <property type="entry name" value="ARF"/>
    <property type="match status" value="1"/>
</dbReference>
<dbReference type="Pfam" id="PF00025">
    <property type="entry name" value="Arf"/>
    <property type="match status" value="1"/>
</dbReference>
<dbReference type="CDD" id="cd00878">
    <property type="entry name" value="Arf_Arl"/>
    <property type="match status" value="1"/>
</dbReference>
<dbReference type="AlphaFoldDB" id="A0A814JQL3"/>
<keyword evidence="10" id="KW-0449">Lipoprotein</keyword>
<keyword evidence="12" id="KW-0479">Metal-binding</keyword>
<dbReference type="InterPro" id="IPR027417">
    <property type="entry name" value="P-loop_NTPase"/>
</dbReference>
<dbReference type="EMBL" id="CAJNOJ010000074">
    <property type="protein sequence ID" value="CAF1041230.1"/>
    <property type="molecule type" value="Genomic_DNA"/>
</dbReference>
<evidence type="ECO:0000256" key="8">
    <source>
        <dbReference type="ARBA" id="ARBA00023034"/>
    </source>
</evidence>
<evidence type="ECO:0000256" key="10">
    <source>
        <dbReference type="ARBA" id="ARBA00023288"/>
    </source>
</evidence>
<dbReference type="SUPFAM" id="SSF52540">
    <property type="entry name" value="P-loop containing nucleoside triphosphate hydrolases"/>
    <property type="match status" value="1"/>
</dbReference>
<dbReference type="GO" id="GO:0005525">
    <property type="term" value="F:GTP binding"/>
    <property type="evidence" value="ECO:0007669"/>
    <property type="project" value="UniProtKB-KW"/>
</dbReference>
<evidence type="ECO:0000256" key="2">
    <source>
        <dbReference type="ARBA" id="ARBA00010290"/>
    </source>
</evidence>
<dbReference type="InterPro" id="IPR024156">
    <property type="entry name" value="Small_GTPase_ARF"/>
</dbReference>
<keyword evidence="8" id="KW-0333">Golgi apparatus</keyword>
<keyword evidence="6" id="KW-0931">ER-Golgi transport</keyword>
<dbReference type="FunFam" id="3.40.50.300:FF:003500">
    <property type="entry name" value="ADP-ribosylation factor 1"/>
    <property type="match status" value="1"/>
</dbReference>
<accession>A0A814JQL3</accession>
<feature type="binding site" evidence="11">
    <location>
        <position position="71"/>
    </location>
    <ligand>
        <name>GTP</name>
        <dbReference type="ChEBI" id="CHEBI:37565"/>
    </ligand>
</feature>
<keyword evidence="12" id="KW-0460">Magnesium</keyword>
<evidence type="ECO:0000256" key="5">
    <source>
        <dbReference type="ARBA" id="ARBA00022741"/>
    </source>
</evidence>
<reference evidence="13" key="1">
    <citation type="submission" date="2021-02" db="EMBL/GenBank/DDBJ databases">
        <authorList>
            <person name="Nowell W R."/>
        </authorList>
    </citation>
    <scope>NUCLEOTIDE SEQUENCE</scope>
</reference>
<keyword evidence="3" id="KW-0813">Transport</keyword>
<dbReference type="SMART" id="SM00177">
    <property type="entry name" value="ARF"/>
    <property type="match status" value="1"/>
</dbReference>
<gene>
    <name evidence="13" type="ORF">EDS130_LOCUS16940</name>
</gene>
<evidence type="ECO:0000256" key="12">
    <source>
        <dbReference type="PIRSR" id="PIRSR606689-2"/>
    </source>
</evidence>
<keyword evidence="7" id="KW-0653">Protein transport</keyword>
<comment type="similarity">
    <text evidence="2">Belongs to the small GTPase superfamily. Arf family.</text>
</comment>